<dbReference type="GO" id="GO:0046872">
    <property type="term" value="F:metal ion binding"/>
    <property type="evidence" value="ECO:0007669"/>
    <property type="project" value="UniProtKB-KW"/>
</dbReference>
<evidence type="ECO:0000256" key="1">
    <source>
        <dbReference type="ARBA" id="ARBA00022723"/>
    </source>
</evidence>
<dbReference type="InterPro" id="IPR010376">
    <property type="entry name" value="GBBH-like_N"/>
</dbReference>
<sequence length="138" mass="16002">MPFEEEDEVLKEKNPNQIKPTELKRLGDTGFRISWKDKHISEYAFSYLRRLCPCAGCSTVRNNGQDVHSLFSRIEVGNPSEIDVKQDICAVEIDLVGRYAVRFRWNDGHNSGIYTFEYLRQICPQSQNEQLLNLKMSS</sequence>
<dbReference type="AlphaFoldDB" id="A0A382FDB7"/>
<reference evidence="4" key="1">
    <citation type="submission" date="2018-05" db="EMBL/GenBank/DDBJ databases">
        <authorList>
            <person name="Lanie J.A."/>
            <person name="Ng W.-L."/>
            <person name="Kazmierczak K.M."/>
            <person name="Andrzejewski T.M."/>
            <person name="Davidsen T.M."/>
            <person name="Wayne K.J."/>
            <person name="Tettelin H."/>
            <person name="Glass J.I."/>
            <person name="Rusch D."/>
            <person name="Podicherti R."/>
            <person name="Tsui H.-C.T."/>
            <person name="Winkler M.E."/>
        </authorList>
    </citation>
    <scope>NUCLEOTIDE SEQUENCE</scope>
</reference>
<keyword evidence="2" id="KW-0408">Iron</keyword>
<name>A0A382FDB7_9ZZZZ</name>
<gene>
    <name evidence="4" type="ORF">METZ01_LOCUS212961</name>
</gene>
<dbReference type="Gene3D" id="3.30.2020.30">
    <property type="match status" value="1"/>
</dbReference>
<dbReference type="EMBL" id="UINC01048948">
    <property type="protein sequence ID" value="SVB60107.1"/>
    <property type="molecule type" value="Genomic_DNA"/>
</dbReference>
<feature type="domain" description="Gamma-butyrobetaine hydroxylase-like N-terminal" evidence="3">
    <location>
        <begin position="28"/>
        <end position="120"/>
    </location>
</feature>
<protein>
    <recommendedName>
        <fullName evidence="3">Gamma-butyrobetaine hydroxylase-like N-terminal domain-containing protein</fullName>
    </recommendedName>
</protein>
<evidence type="ECO:0000259" key="3">
    <source>
        <dbReference type="Pfam" id="PF06155"/>
    </source>
</evidence>
<accession>A0A382FDB7</accession>
<evidence type="ECO:0000313" key="4">
    <source>
        <dbReference type="EMBL" id="SVB60107.1"/>
    </source>
</evidence>
<organism evidence="4">
    <name type="scientific">marine metagenome</name>
    <dbReference type="NCBI Taxonomy" id="408172"/>
    <lineage>
        <taxon>unclassified sequences</taxon>
        <taxon>metagenomes</taxon>
        <taxon>ecological metagenomes</taxon>
    </lineage>
</organism>
<evidence type="ECO:0000256" key="2">
    <source>
        <dbReference type="ARBA" id="ARBA00023004"/>
    </source>
</evidence>
<dbReference type="PANTHER" id="PTHR35303">
    <property type="entry name" value="OS02G0197800 PROTEIN"/>
    <property type="match status" value="1"/>
</dbReference>
<keyword evidence="1" id="KW-0479">Metal-binding</keyword>
<dbReference type="Pfam" id="PF06155">
    <property type="entry name" value="GBBH-like_N"/>
    <property type="match status" value="1"/>
</dbReference>
<proteinExistence type="predicted"/>
<dbReference type="InterPro" id="IPR038492">
    <property type="entry name" value="GBBH-like_N_sf"/>
</dbReference>